<dbReference type="EMBL" id="CAXLJM020000019">
    <property type="protein sequence ID" value="CAL8085551.1"/>
    <property type="molecule type" value="Genomic_DNA"/>
</dbReference>
<evidence type="ECO:0000313" key="1">
    <source>
        <dbReference type="EMBL" id="CAL8085551.1"/>
    </source>
</evidence>
<keyword evidence="2" id="KW-1185">Reference proteome</keyword>
<proteinExistence type="predicted"/>
<gene>
    <name evidence="1" type="ORF">ODALV1_LOCUS6150</name>
</gene>
<dbReference type="Proteomes" id="UP001642540">
    <property type="component" value="Unassembled WGS sequence"/>
</dbReference>
<protein>
    <submittedName>
        <fullName evidence="1">Uncharacterized protein</fullName>
    </submittedName>
</protein>
<evidence type="ECO:0000313" key="2">
    <source>
        <dbReference type="Proteomes" id="UP001642540"/>
    </source>
</evidence>
<organism evidence="1 2">
    <name type="scientific">Orchesella dallaii</name>
    <dbReference type="NCBI Taxonomy" id="48710"/>
    <lineage>
        <taxon>Eukaryota</taxon>
        <taxon>Metazoa</taxon>
        <taxon>Ecdysozoa</taxon>
        <taxon>Arthropoda</taxon>
        <taxon>Hexapoda</taxon>
        <taxon>Collembola</taxon>
        <taxon>Entomobryomorpha</taxon>
        <taxon>Entomobryoidea</taxon>
        <taxon>Orchesellidae</taxon>
        <taxon>Orchesellinae</taxon>
        <taxon>Orchesella</taxon>
    </lineage>
</organism>
<reference evidence="1 2" key="1">
    <citation type="submission" date="2024-08" db="EMBL/GenBank/DDBJ databases">
        <authorList>
            <person name="Cucini C."/>
            <person name="Frati F."/>
        </authorList>
    </citation>
    <scope>NUCLEOTIDE SEQUENCE [LARGE SCALE GENOMIC DNA]</scope>
</reference>
<sequence>MQSDDFGCGQFRRVPTEVVASHWRYSIDASSPETWLKAGRPRRLESSMWAKIESGLKVVCFELMSQTPAGQGCIRLL</sequence>
<name>A0ABP1Q1F0_9HEXA</name>
<comment type="caution">
    <text evidence="1">The sequence shown here is derived from an EMBL/GenBank/DDBJ whole genome shotgun (WGS) entry which is preliminary data.</text>
</comment>
<accession>A0ABP1Q1F0</accession>